<dbReference type="EMBL" id="LXQA010450593">
    <property type="protein sequence ID" value="MCI52645.1"/>
    <property type="molecule type" value="Genomic_DNA"/>
</dbReference>
<dbReference type="Proteomes" id="UP000265520">
    <property type="component" value="Unassembled WGS sequence"/>
</dbReference>
<evidence type="ECO:0000313" key="1">
    <source>
        <dbReference type="EMBL" id="MCI52645.1"/>
    </source>
</evidence>
<proteinExistence type="predicted"/>
<comment type="caution">
    <text evidence="1">The sequence shown here is derived from an EMBL/GenBank/DDBJ whole genome shotgun (WGS) entry which is preliminary data.</text>
</comment>
<protein>
    <submittedName>
        <fullName evidence="1">Uncharacterized protein</fullName>
    </submittedName>
</protein>
<name>A0A392SX64_9FABA</name>
<reference evidence="1 2" key="1">
    <citation type="journal article" date="2018" name="Front. Plant Sci.">
        <title>Red Clover (Trifolium pratense) and Zigzag Clover (T. medium) - A Picture of Genomic Similarities and Differences.</title>
        <authorList>
            <person name="Dluhosova J."/>
            <person name="Istvanek J."/>
            <person name="Nedelnik J."/>
            <person name="Repkova J."/>
        </authorList>
    </citation>
    <scope>NUCLEOTIDE SEQUENCE [LARGE SCALE GENOMIC DNA]</scope>
    <source>
        <strain evidence="2">cv. 10/8</strain>
        <tissue evidence="1">Leaf</tissue>
    </source>
</reference>
<feature type="non-terminal residue" evidence="1">
    <location>
        <position position="1"/>
    </location>
</feature>
<accession>A0A392SX64</accession>
<keyword evidence="2" id="KW-1185">Reference proteome</keyword>
<organism evidence="1 2">
    <name type="scientific">Trifolium medium</name>
    <dbReference type="NCBI Taxonomy" id="97028"/>
    <lineage>
        <taxon>Eukaryota</taxon>
        <taxon>Viridiplantae</taxon>
        <taxon>Streptophyta</taxon>
        <taxon>Embryophyta</taxon>
        <taxon>Tracheophyta</taxon>
        <taxon>Spermatophyta</taxon>
        <taxon>Magnoliopsida</taxon>
        <taxon>eudicotyledons</taxon>
        <taxon>Gunneridae</taxon>
        <taxon>Pentapetalae</taxon>
        <taxon>rosids</taxon>
        <taxon>fabids</taxon>
        <taxon>Fabales</taxon>
        <taxon>Fabaceae</taxon>
        <taxon>Papilionoideae</taxon>
        <taxon>50 kb inversion clade</taxon>
        <taxon>NPAAA clade</taxon>
        <taxon>Hologalegina</taxon>
        <taxon>IRL clade</taxon>
        <taxon>Trifolieae</taxon>
        <taxon>Trifolium</taxon>
    </lineage>
</organism>
<sequence length="33" mass="3882">VTTRRTVLKEGALVIRQLRLPLVKRKVMIVQEH</sequence>
<dbReference type="AlphaFoldDB" id="A0A392SX64"/>
<evidence type="ECO:0000313" key="2">
    <source>
        <dbReference type="Proteomes" id="UP000265520"/>
    </source>
</evidence>